<organism evidence="1 2">
    <name type="scientific">Pseudocohnilembus persalinus</name>
    <name type="common">Ciliate</name>
    <dbReference type="NCBI Taxonomy" id="266149"/>
    <lineage>
        <taxon>Eukaryota</taxon>
        <taxon>Sar</taxon>
        <taxon>Alveolata</taxon>
        <taxon>Ciliophora</taxon>
        <taxon>Intramacronucleata</taxon>
        <taxon>Oligohymenophorea</taxon>
        <taxon>Scuticociliatia</taxon>
        <taxon>Philasterida</taxon>
        <taxon>Pseudocohnilembidae</taxon>
        <taxon>Pseudocohnilembus</taxon>
    </lineage>
</organism>
<sequence>MLLVQKLKKKILDNIMQKSTEILQKIKLMKMNFLKQCCLDWEIKIVMNKYRGYLKYLIKRVKGLYSQIIQKKLQIKWTPKLMMMSQMKCLMKQIWIKMEQLAMKNFIKIAIYLMIYQMMKKIEFLNKQMSIFNVYKITQNQFIFYSNIILYFKQYNI</sequence>
<dbReference type="AlphaFoldDB" id="A0A0V0QSM8"/>
<evidence type="ECO:0000313" key="1">
    <source>
        <dbReference type="EMBL" id="KRX05165.1"/>
    </source>
</evidence>
<reference evidence="1 2" key="1">
    <citation type="journal article" date="2015" name="Sci. Rep.">
        <title>Genome of the facultative scuticociliatosis pathogen Pseudocohnilembus persalinus provides insight into its virulence through horizontal gene transfer.</title>
        <authorList>
            <person name="Xiong J."/>
            <person name="Wang G."/>
            <person name="Cheng J."/>
            <person name="Tian M."/>
            <person name="Pan X."/>
            <person name="Warren A."/>
            <person name="Jiang C."/>
            <person name="Yuan D."/>
            <person name="Miao W."/>
        </authorList>
    </citation>
    <scope>NUCLEOTIDE SEQUENCE [LARGE SCALE GENOMIC DNA]</scope>
    <source>
        <strain evidence="1">36N120E</strain>
    </source>
</reference>
<protein>
    <submittedName>
        <fullName evidence="1">Uncharacterized protein</fullName>
    </submittedName>
</protein>
<comment type="caution">
    <text evidence="1">The sequence shown here is derived from an EMBL/GenBank/DDBJ whole genome shotgun (WGS) entry which is preliminary data.</text>
</comment>
<keyword evidence="2" id="KW-1185">Reference proteome</keyword>
<name>A0A0V0QSM8_PSEPJ</name>
<dbReference type="EMBL" id="LDAU01000110">
    <property type="protein sequence ID" value="KRX05165.1"/>
    <property type="molecule type" value="Genomic_DNA"/>
</dbReference>
<accession>A0A0V0QSM8</accession>
<dbReference type="Proteomes" id="UP000054937">
    <property type="component" value="Unassembled WGS sequence"/>
</dbReference>
<dbReference type="InParanoid" id="A0A0V0QSM8"/>
<proteinExistence type="predicted"/>
<gene>
    <name evidence="1" type="ORF">PPERSA_06799</name>
</gene>
<evidence type="ECO:0000313" key="2">
    <source>
        <dbReference type="Proteomes" id="UP000054937"/>
    </source>
</evidence>